<dbReference type="AlphaFoldDB" id="A0A2M9A856"/>
<sequence>MSPDLKKAIDIVYDHMKGFSIKAVAENDERYVFAIRCSNGSIPILGTIPAVIKKTLQWKPYTVYDKIPESKTICVLK</sequence>
<gene>
    <name evidence="1" type="ORF">BGX16_1906</name>
</gene>
<accession>A0A2M9A856</accession>
<dbReference type="RefSeq" id="WP_100425812.1">
    <property type="nucleotide sequence ID" value="NZ_PGEX01000001.1"/>
</dbReference>
<comment type="caution">
    <text evidence="1">The sequence shown here is derived from an EMBL/GenBank/DDBJ whole genome shotgun (WGS) entry which is preliminary data.</text>
</comment>
<proteinExistence type="predicted"/>
<dbReference type="EMBL" id="PGEX01000001">
    <property type="protein sequence ID" value="PJJ41900.1"/>
    <property type="molecule type" value="Genomic_DNA"/>
</dbReference>
<protein>
    <submittedName>
        <fullName evidence="1">Uncharacterized protein</fullName>
    </submittedName>
</protein>
<keyword evidence="2" id="KW-1185">Reference proteome</keyword>
<evidence type="ECO:0000313" key="1">
    <source>
        <dbReference type="EMBL" id="PJJ41900.1"/>
    </source>
</evidence>
<organism evidence="1 2">
    <name type="scientific">Hallerella succinigenes</name>
    <dbReference type="NCBI Taxonomy" id="1896222"/>
    <lineage>
        <taxon>Bacteria</taxon>
        <taxon>Pseudomonadati</taxon>
        <taxon>Fibrobacterota</taxon>
        <taxon>Fibrobacteria</taxon>
        <taxon>Fibrobacterales</taxon>
        <taxon>Fibrobacteraceae</taxon>
        <taxon>Hallerella</taxon>
    </lineage>
</organism>
<dbReference type="Proteomes" id="UP000231134">
    <property type="component" value="Unassembled WGS sequence"/>
</dbReference>
<evidence type="ECO:0000313" key="2">
    <source>
        <dbReference type="Proteomes" id="UP000231134"/>
    </source>
</evidence>
<name>A0A2M9A856_9BACT</name>
<reference evidence="1 2" key="1">
    <citation type="submission" date="2017-11" db="EMBL/GenBank/DDBJ databases">
        <title>Animal gut microbial communities from fecal samples from Wisconsin, USA.</title>
        <authorList>
            <person name="Neumann A."/>
        </authorList>
    </citation>
    <scope>NUCLEOTIDE SEQUENCE [LARGE SCALE GENOMIC DNA]</scope>
    <source>
        <strain evidence="1 2">UWS3</strain>
    </source>
</reference>
<dbReference type="OrthoDB" id="9998267at2"/>